<dbReference type="RefSeq" id="WP_009719356.1">
    <property type="nucleotide sequence ID" value="NZ_GG657754.1"/>
</dbReference>
<dbReference type="STRING" id="457427.SSOG_07272"/>
<dbReference type="HOGENOM" id="CLU_139199_0_0_11"/>
<protein>
    <recommendedName>
        <fullName evidence="3">DUF1795 domain-containing protein</fullName>
    </recommendedName>
</protein>
<evidence type="ECO:0008006" key="3">
    <source>
        <dbReference type="Google" id="ProtNLM"/>
    </source>
</evidence>
<evidence type="ECO:0000313" key="2">
    <source>
        <dbReference type="Proteomes" id="UP000003963"/>
    </source>
</evidence>
<dbReference type="AlphaFoldDB" id="D9WIQ5"/>
<organism evidence="1 2">
    <name type="scientific">Streptomyces himastatinicus ATCC 53653</name>
    <dbReference type="NCBI Taxonomy" id="457427"/>
    <lineage>
        <taxon>Bacteria</taxon>
        <taxon>Bacillati</taxon>
        <taxon>Actinomycetota</taxon>
        <taxon>Actinomycetes</taxon>
        <taxon>Kitasatosporales</taxon>
        <taxon>Streptomycetaceae</taxon>
        <taxon>Streptomyces</taxon>
        <taxon>Streptomyces violaceusniger group</taxon>
    </lineage>
</organism>
<proteinExistence type="predicted"/>
<accession>D9WIQ5</accession>
<keyword evidence="2" id="KW-1185">Reference proteome</keyword>
<evidence type="ECO:0000313" key="1">
    <source>
        <dbReference type="EMBL" id="EFL27558.1"/>
    </source>
</evidence>
<sequence>MTSTELRPYEEREFRIALPAHWEQVESPGPPVALIAVEPGDGAAFRANVVVTAEDVADGHQWQRIVGQTLTDHLQDYLLLDEQPAGSGTRRLFHHVLPEAGAITAEQWAWTSGRRGFTVTASAATFDYDAKAELFASVAGRFRLREGAA</sequence>
<dbReference type="Proteomes" id="UP000003963">
    <property type="component" value="Unassembled WGS sequence"/>
</dbReference>
<reference evidence="1 2" key="1">
    <citation type="submission" date="2009-02" db="EMBL/GenBank/DDBJ databases">
        <title>Annotation of Streptomyces hygroscopicus strain ATCC 53653.</title>
        <authorList>
            <consortium name="The Broad Institute Genome Sequencing Platform"/>
            <consortium name="Broad Institute Microbial Sequencing Center"/>
            <person name="Fischbach M."/>
            <person name="Godfrey P."/>
            <person name="Ward D."/>
            <person name="Young S."/>
            <person name="Zeng Q."/>
            <person name="Koehrsen M."/>
            <person name="Alvarado L."/>
            <person name="Berlin A.M."/>
            <person name="Bochicchio J."/>
            <person name="Borenstein D."/>
            <person name="Chapman S.B."/>
            <person name="Chen Z."/>
            <person name="Engels R."/>
            <person name="Freedman E."/>
            <person name="Gellesch M."/>
            <person name="Goldberg J."/>
            <person name="Griggs A."/>
            <person name="Gujja S."/>
            <person name="Heilman E.R."/>
            <person name="Heiman D.I."/>
            <person name="Hepburn T.A."/>
            <person name="Howarth C."/>
            <person name="Jen D."/>
            <person name="Larson L."/>
            <person name="Lewis B."/>
            <person name="Mehta T."/>
            <person name="Park D."/>
            <person name="Pearson M."/>
            <person name="Richards J."/>
            <person name="Roberts A."/>
            <person name="Saif S."/>
            <person name="Shea T.D."/>
            <person name="Shenoy N."/>
            <person name="Sisk P."/>
            <person name="Stolte C."/>
            <person name="Sykes S.N."/>
            <person name="Thomson T."/>
            <person name="Walk T."/>
            <person name="White J."/>
            <person name="Yandava C."/>
            <person name="Straight P."/>
            <person name="Clardy J."/>
            <person name="Hung D."/>
            <person name="Kolter R."/>
            <person name="Mekalanos J."/>
            <person name="Walker S."/>
            <person name="Walsh C.T."/>
            <person name="Wieland-Brown L.C."/>
            <person name="Haas B."/>
            <person name="Nusbaum C."/>
            <person name="Birren B."/>
        </authorList>
    </citation>
    <scope>NUCLEOTIDE SEQUENCE [LARGE SCALE GENOMIC DNA]</scope>
    <source>
        <strain evidence="1 2">ATCC 53653</strain>
    </source>
</reference>
<name>D9WIQ5_9ACTN</name>
<dbReference type="OrthoDB" id="3779326at2"/>
<dbReference type="Gene3D" id="3.40.1000.10">
    <property type="entry name" value="Mog1/PsbP, alpha/beta/alpha sandwich"/>
    <property type="match status" value="1"/>
</dbReference>
<gene>
    <name evidence="1" type="ORF">SSOG_07272</name>
</gene>
<dbReference type="EMBL" id="GG657754">
    <property type="protein sequence ID" value="EFL27558.1"/>
    <property type="molecule type" value="Genomic_DNA"/>
</dbReference>